<dbReference type="EMBL" id="CP015363">
    <property type="protein sequence ID" value="ARD85322.1"/>
    <property type="molecule type" value="Genomic_DNA"/>
</dbReference>
<feature type="domain" description="DUF2004" evidence="1">
    <location>
        <begin position="2"/>
        <end position="124"/>
    </location>
</feature>
<organism evidence="2 4">
    <name type="scientific">Ferroplasma acidiphilum</name>
    <dbReference type="NCBI Taxonomy" id="74969"/>
    <lineage>
        <taxon>Archaea</taxon>
        <taxon>Methanobacteriati</taxon>
        <taxon>Thermoplasmatota</taxon>
        <taxon>Thermoplasmata</taxon>
        <taxon>Thermoplasmatales</taxon>
        <taxon>Ferroplasmaceae</taxon>
        <taxon>Ferroplasma</taxon>
    </lineage>
</organism>
<evidence type="ECO:0000313" key="5">
    <source>
        <dbReference type="Proteomes" id="UP000546917"/>
    </source>
</evidence>
<evidence type="ECO:0000313" key="4">
    <source>
        <dbReference type="Proteomes" id="UP000192050"/>
    </source>
</evidence>
<dbReference type="GeneID" id="16024694"/>
<evidence type="ECO:0000313" key="2">
    <source>
        <dbReference type="EMBL" id="ARD85322.1"/>
    </source>
</evidence>
<dbReference type="EMBL" id="JABGBP010000152">
    <property type="protein sequence ID" value="NOL60093.1"/>
    <property type="molecule type" value="Genomic_DNA"/>
</dbReference>
<sequence>MKGVEIAFQTNKDGENDIVTALGNLTGNYFKNEENMDITWRIFHVTLDKEKYYRVLYKGEKISELHPENRKKIKEKFDQLSRTDYNALMAQYEKESRKQGFEKIGIKELTEEYDLWQDPLWNYI</sequence>
<dbReference type="AlphaFoldDB" id="A0A1V0N5B4"/>
<dbReference type="Gene3D" id="3.30.70.1980">
    <property type="entry name" value="Uncharacterised protein PF09406, DUF2004"/>
    <property type="match status" value="1"/>
</dbReference>
<dbReference type="InterPro" id="IPR018546">
    <property type="entry name" value="DUF2004"/>
</dbReference>
<proteinExistence type="predicted"/>
<protein>
    <submittedName>
        <fullName evidence="3">DUF2004 domain-containing protein</fullName>
    </submittedName>
</protein>
<dbReference type="KEGG" id="fai:FAD_1464"/>
<evidence type="ECO:0000259" key="1">
    <source>
        <dbReference type="Pfam" id="PF09406"/>
    </source>
</evidence>
<dbReference type="Proteomes" id="UP000546917">
    <property type="component" value="Unassembled WGS sequence"/>
</dbReference>
<reference evidence="2 4" key="1">
    <citation type="submission" date="2011-10" db="EMBL/GenBank/DDBJ databases">
        <title>Metabolic and evolutionary patterns in the extreme acidophile Ferroplasma acidiphilum.</title>
        <authorList>
            <person name="Golyshina O.V."/>
            <person name="Kozyavkin S.A."/>
            <person name="Tatusov R.L."/>
            <person name="Slesarev A.I."/>
            <person name="Golyshin P.N."/>
        </authorList>
    </citation>
    <scope>NUCLEOTIDE SEQUENCE [LARGE SCALE GENOMIC DNA]</scope>
    <source>
        <strain evidence="2">Berkeley</strain>
        <strain evidence="4">Y</strain>
    </source>
</reference>
<keyword evidence="4" id="KW-1185">Reference proteome</keyword>
<dbReference type="Pfam" id="PF09406">
    <property type="entry name" value="DUF2004"/>
    <property type="match status" value="1"/>
</dbReference>
<name>A0A1V0N5B4_9ARCH</name>
<dbReference type="OrthoDB" id="56553at2157"/>
<evidence type="ECO:0000313" key="3">
    <source>
        <dbReference type="EMBL" id="NOL60093.1"/>
    </source>
</evidence>
<dbReference type="Proteomes" id="UP000192050">
    <property type="component" value="Chromosome"/>
</dbReference>
<dbReference type="RefSeq" id="WP_009886569.1">
    <property type="nucleotide sequence ID" value="NZ_CP015363.1"/>
</dbReference>
<reference evidence="3 5" key="2">
    <citation type="submission" date="2020-05" db="EMBL/GenBank/DDBJ databases">
        <authorList>
            <person name="Zhang R."/>
        </authorList>
    </citation>
    <scope>NUCLEOTIDE SEQUENCE [LARGE SCALE GENOMIC DNA]</scope>
    <source>
        <strain evidence="3 5">DSM 28986</strain>
    </source>
</reference>
<gene>
    <name evidence="2" type="ORF">FAD_1464</name>
    <name evidence="3" type="ORF">HLB00_04490</name>
</gene>
<accession>A0A1V0N5B4</accession>